<protein>
    <submittedName>
        <fullName evidence="3">Uncharacterized protein</fullName>
    </submittedName>
</protein>
<dbReference type="PANTHER" id="PTHR24320:SF272">
    <property type="entry name" value="NAD(P)-BINDING ROSSMANN-FOLD SUPERFAMILY PROTEIN"/>
    <property type="match status" value="1"/>
</dbReference>
<dbReference type="Pfam" id="PF00106">
    <property type="entry name" value="adh_short"/>
    <property type="match status" value="1"/>
</dbReference>
<keyword evidence="2" id="KW-0560">Oxidoreductase</keyword>
<dbReference type="Proteomes" id="UP000277212">
    <property type="component" value="Unassembled WGS sequence"/>
</dbReference>
<evidence type="ECO:0000256" key="1">
    <source>
        <dbReference type="ARBA" id="ARBA00006484"/>
    </source>
</evidence>
<dbReference type="EMBL" id="NKUJ01000076">
    <property type="protein sequence ID" value="RMJ14872.1"/>
    <property type="molecule type" value="Genomic_DNA"/>
</dbReference>
<reference evidence="3 4" key="1">
    <citation type="submission" date="2017-06" db="EMBL/GenBank/DDBJ databases">
        <title>Comparative genomic analysis of Ambrosia Fusariam Clade fungi.</title>
        <authorList>
            <person name="Stajich J.E."/>
            <person name="Carrillo J."/>
            <person name="Kijimoto T."/>
            <person name="Eskalen A."/>
            <person name="O'Donnell K."/>
            <person name="Kasson M."/>
        </authorList>
    </citation>
    <scope>NUCLEOTIDE SEQUENCE [LARGE SCALE GENOMIC DNA]</scope>
    <source>
        <strain evidence="3">UCR3666</strain>
    </source>
</reference>
<dbReference type="InterPro" id="IPR036291">
    <property type="entry name" value="NAD(P)-bd_dom_sf"/>
</dbReference>
<evidence type="ECO:0000313" key="4">
    <source>
        <dbReference type="Proteomes" id="UP000277212"/>
    </source>
</evidence>
<sequence length="332" mass="35882">MPGKYHQTFLFENLNGPGDARPTATQILEDENRANDLVGKVIIVTGASSGLGAETVRVLSTTGATIFGAVRDVEKGERPLGDLTQSDKVHLLPLDLGSLDSVRSFAKEFRSQSNQLNILVDNAGVMGVPEGTTQDGFETHFGTNHLGHFFLFWLLKDLLIESSSSDFASRVINISSSEHRQSAVHLNNVNLKAEYNPFLAYGQSKTANIHMANQIERLYGSQGVHGLALAPGGVQTSIGQHLSEEAKALFADPKVQIFLKSVEQGAATTIFAAVGRELEGKGGIYLENCGIASPAPENAIPTDYGYAPWAFDQKEEENLWQLSLELVGEKEA</sequence>
<accession>A0A3M2SCB0</accession>
<comment type="caution">
    <text evidence="3">The sequence shown here is derived from an EMBL/GenBank/DDBJ whole genome shotgun (WGS) entry which is preliminary data.</text>
</comment>
<evidence type="ECO:0000313" key="3">
    <source>
        <dbReference type="EMBL" id="RMJ14872.1"/>
    </source>
</evidence>
<dbReference type="Gene3D" id="3.40.50.720">
    <property type="entry name" value="NAD(P)-binding Rossmann-like Domain"/>
    <property type="match status" value="1"/>
</dbReference>
<comment type="similarity">
    <text evidence="1">Belongs to the short-chain dehydrogenases/reductases (SDR) family.</text>
</comment>
<dbReference type="SUPFAM" id="SSF51735">
    <property type="entry name" value="NAD(P)-binding Rossmann-fold domains"/>
    <property type="match status" value="1"/>
</dbReference>
<proteinExistence type="inferred from homology"/>
<dbReference type="PANTHER" id="PTHR24320">
    <property type="entry name" value="RETINOL DEHYDROGENASE"/>
    <property type="match status" value="1"/>
</dbReference>
<dbReference type="OrthoDB" id="191139at2759"/>
<evidence type="ECO:0000256" key="2">
    <source>
        <dbReference type="ARBA" id="ARBA00023002"/>
    </source>
</evidence>
<organism evidence="3 4">
    <name type="scientific">Fusarium kuroshium</name>
    <dbReference type="NCBI Taxonomy" id="2010991"/>
    <lineage>
        <taxon>Eukaryota</taxon>
        <taxon>Fungi</taxon>
        <taxon>Dikarya</taxon>
        <taxon>Ascomycota</taxon>
        <taxon>Pezizomycotina</taxon>
        <taxon>Sordariomycetes</taxon>
        <taxon>Hypocreomycetidae</taxon>
        <taxon>Hypocreales</taxon>
        <taxon>Nectriaceae</taxon>
        <taxon>Fusarium</taxon>
        <taxon>Fusarium solani species complex</taxon>
    </lineage>
</organism>
<dbReference type="STRING" id="2010991.A0A3M2SCB0"/>
<dbReference type="AlphaFoldDB" id="A0A3M2SCB0"/>
<dbReference type="GO" id="GO:0016491">
    <property type="term" value="F:oxidoreductase activity"/>
    <property type="evidence" value="ECO:0007669"/>
    <property type="project" value="UniProtKB-KW"/>
</dbReference>
<name>A0A3M2SCB0_9HYPO</name>
<dbReference type="PRINTS" id="PR00081">
    <property type="entry name" value="GDHRDH"/>
</dbReference>
<keyword evidence="4" id="KW-1185">Reference proteome</keyword>
<gene>
    <name evidence="3" type="ORF">CDV36_005461</name>
</gene>
<dbReference type="InterPro" id="IPR002347">
    <property type="entry name" value="SDR_fam"/>
</dbReference>